<organism evidence="2 3">
    <name type="scientific">Methylococcus geothermalis</name>
    <dbReference type="NCBI Taxonomy" id="2681310"/>
    <lineage>
        <taxon>Bacteria</taxon>
        <taxon>Pseudomonadati</taxon>
        <taxon>Pseudomonadota</taxon>
        <taxon>Gammaproteobacteria</taxon>
        <taxon>Methylococcales</taxon>
        <taxon>Methylococcaceae</taxon>
        <taxon>Methylococcus</taxon>
    </lineage>
</organism>
<dbReference type="KEGG" id="metu:GNH96_12795"/>
<accession>A0A858QA44</accession>
<dbReference type="RefSeq" id="WP_169604034.1">
    <property type="nucleotide sequence ID" value="NZ_CP046565.1"/>
</dbReference>
<evidence type="ECO:0000313" key="3">
    <source>
        <dbReference type="Proteomes" id="UP000503004"/>
    </source>
</evidence>
<dbReference type="EMBL" id="CP046565">
    <property type="protein sequence ID" value="QJD30758.1"/>
    <property type="molecule type" value="Genomic_DNA"/>
</dbReference>
<dbReference type="InterPro" id="IPR015867">
    <property type="entry name" value="N-reg_PII/ATP_PRibTrfase_C"/>
</dbReference>
<dbReference type="InterPro" id="IPR004323">
    <property type="entry name" value="Ion_tolerance_CutA"/>
</dbReference>
<dbReference type="InterPro" id="IPR011322">
    <property type="entry name" value="N-reg_PII-like_a/b"/>
</dbReference>
<dbReference type="SUPFAM" id="SSF54913">
    <property type="entry name" value="GlnB-like"/>
    <property type="match status" value="1"/>
</dbReference>
<dbReference type="Pfam" id="PF03091">
    <property type="entry name" value="CutA1"/>
    <property type="match status" value="1"/>
</dbReference>
<dbReference type="GO" id="GO:0010038">
    <property type="term" value="P:response to metal ion"/>
    <property type="evidence" value="ECO:0007669"/>
    <property type="project" value="InterPro"/>
</dbReference>
<name>A0A858QA44_9GAMM</name>
<sequence>MTSVYCLVLCSCPDEESAGILAEGLVEGRLAACVNIVSGVRSVYLWQGALEKSAECLLLAKTLESRLPELQAWLKEHHPYELPEIIAIPIQSGLPEYLEWIGTCVTPS</sequence>
<dbReference type="PANTHER" id="PTHR23419">
    <property type="entry name" value="DIVALENT CATION TOLERANCE CUTA-RELATED"/>
    <property type="match status" value="1"/>
</dbReference>
<reference evidence="3" key="1">
    <citation type="submission" date="2019-12" db="EMBL/GenBank/DDBJ databases">
        <authorList>
            <person name="Awala S.I."/>
            <person name="Rhee S.K."/>
        </authorList>
    </citation>
    <scope>NUCLEOTIDE SEQUENCE [LARGE SCALE GENOMIC DNA]</scope>
    <source>
        <strain evidence="3">IM1</strain>
    </source>
</reference>
<dbReference type="AlphaFoldDB" id="A0A858QA44"/>
<dbReference type="Proteomes" id="UP000503004">
    <property type="component" value="Chromosome"/>
</dbReference>
<protein>
    <submittedName>
        <fullName evidence="2">Divalent cation tolerance protein CutA</fullName>
    </submittedName>
</protein>
<evidence type="ECO:0000313" key="2">
    <source>
        <dbReference type="EMBL" id="QJD30758.1"/>
    </source>
</evidence>
<dbReference type="Gene3D" id="3.30.70.120">
    <property type="match status" value="1"/>
</dbReference>
<comment type="similarity">
    <text evidence="1">Belongs to the CutA family.</text>
</comment>
<keyword evidence="3" id="KW-1185">Reference proteome</keyword>
<dbReference type="GO" id="GO:0005507">
    <property type="term" value="F:copper ion binding"/>
    <property type="evidence" value="ECO:0007669"/>
    <property type="project" value="TreeGrafter"/>
</dbReference>
<gene>
    <name evidence="2" type="ORF">GNH96_12795</name>
</gene>
<evidence type="ECO:0000256" key="1">
    <source>
        <dbReference type="ARBA" id="ARBA00010169"/>
    </source>
</evidence>
<proteinExistence type="inferred from homology"/>
<dbReference type="PANTHER" id="PTHR23419:SF8">
    <property type="entry name" value="FI09726P"/>
    <property type="match status" value="1"/>
</dbReference>